<proteinExistence type="inferred from homology"/>
<evidence type="ECO:0000256" key="8">
    <source>
        <dbReference type="ARBA" id="ARBA00022989"/>
    </source>
</evidence>
<dbReference type="RefSeq" id="XP_022839584.1">
    <property type="nucleotide sequence ID" value="XM_022983306.1"/>
</dbReference>
<dbReference type="PANTHER" id="PTHR42987">
    <property type="entry name" value="PEPTIDASE S49"/>
    <property type="match status" value="1"/>
</dbReference>
<comment type="subcellular location">
    <subcellularLocation>
        <location evidence="1">Cell membrane</location>
    </subcellularLocation>
</comment>
<reference evidence="14 15" key="2">
    <citation type="journal article" date="2014" name="BMC Genomics">
        <title>An improved genome of the model marine alga Ostreococcus tauri unfolds by assessing Illumina de novo assemblies.</title>
        <authorList>
            <person name="Blanc-Mathieu R."/>
            <person name="Verhelst B."/>
            <person name="Derelle E."/>
            <person name="Rombauts S."/>
            <person name="Bouget F.Y."/>
            <person name="Carre I."/>
            <person name="Chateau A."/>
            <person name="Eyre-Walker A."/>
            <person name="Grimsley N."/>
            <person name="Moreau H."/>
            <person name="Piegu B."/>
            <person name="Rivals E."/>
            <person name="Schackwitz W."/>
            <person name="Van de Peer Y."/>
            <person name="Piganeau G."/>
        </authorList>
    </citation>
    <scope>NUCLEOTIDE SEQUENCE [LARGE SCALE GENOMIC DNA]</scope>
    <source>
        <strain evidence="15">OTTH 0595 / CCAP 157/2 / RCC745</strain>
    </source>
</reference>
<dbReference type="InParanoid" id="A0A090N3Z7"/>
<dbReference type="CDD" id="cd07023">
    <property type="entry name" value="S49_Sppa_N_C"/>
    <property type="match status" value="1"/>
</dbReference>
<evidence type="ECO:0000256" key="11">
    <source>
        <dbReference type="SAM" id="Phobius"/>
    </source>
</evidence>
<dbReference type="Gene3D" id="6.20.330.10">
    <property type="match status" value="1"/>
</dbReference>
<evidence type="ECO:0000256" key="3">
    <source>
        <dbReference type="ARBA" id="ARBA00022475"/>
    </source>
</evidence>
<dbReference type="EMBL" id="CAID01000009">
    <property type="protein sequence ID" value="CEF98988.1"/>
    <property type="molecule type" value="Genomic_DNA"/>
</dbReference>
<evidence type="ECO:0000256" key="5">
    <source>
        <dbReference type="ARBA" id="ARBA00022692"/>
    </source>
</evidence>
<evidence type="ECO:0000256" key="4">
    <source>
        <dbReference type="ARBA" id="ARBA00022670"/>
    </source>
</evidence>
<keyword evidence="7" id="KW-0720">Serine protease</keyword>
<dbReference type="STRING" id="70448.A0A090N3Z7"/>
<dbReference type="NCBIfam" id="NF008745">
    <property type="entry name" value="PRK11778.1"/>
    <property type="match status" value="1"/>
</dbReference>
<feature type="domain" description="Peptidase S49" evidence="12">
    <location>
        <begin position="385"/>
        <end position="525"/>
    </location>
</feature>
<feature type="region of interest" description="Disordered" evidence="10">
    <location>
        <begin position="213"/>
        <end position="247"/>
    </location>
</feature>
<keyword evidence="8 11" id="KW-1133">Transmembrane helix</keyword>
<dbReference type="PANTHER" id="PTHR42987:SF4">
    <property type="entry name" value="PROTEASE SOHB-RELATED"/>
    <property type="match status" value="1"/>
</dbReference>
<dbReference type="GO" id="GO:0006508">
    <property type="term" value="P:proteolysis"/>
    <property type="evidence" value="ECO:0007669"/>
    <property type="project" value="UniProtKB-KW"/>
</dbReference>
<dbReference type="Pfam" id="PF01343">
    <property type="entry name" value="Peptidase_S49"/>
    <property type="match status" value="1"/>
</dbReference>
<keyword evidence="3" id="KW-1003">Cell membrane</keyword>
<dbReference type="Pfam" id="PF08496">
    <property type="entry name" value="Peptidase_S49_N"/>
    <property type="match status" value="1"/>
</dbReference>
<gene>
    <name evidence="14" type="ORF">OT_ostta09g01230</name>
</gene>
<keyword evidence="15" id="KW-1185">Reference proteome</keyword>
<dbReference type="AlphaFoldDB" id="A0A090N3Z7"/>
<evidence type="ECO:0000256" key="6">
    <source>
        <dbReference type="ARBA" id="ARBA00022801"/>
    </source>
</evidence>
<keyword evidence="9 11" id="KW-0472">Membrane</keyword>
<evidence type="ECO:0000259" key="12">
    <source>
        <dbReference type="Pfam" id="PF01343"/>
    </source>
</evidence>
<evidence type="ECO:0000313" key="14">
    <source>
        <dbReference type="EMBL" id="CEF98988.1"/>
    </source>
</evidence>
<feature type="domain" description="Peptidase S49 N-terminal proteobacteria" evidence="13">
    <location>
        <begin position="313"/>
        <end position="381"/>
    </location>
</feature>
<dbReference type="GO" id="GO:0004252">
    <property type="term" value="F:serine-type endopeptidase activity"/>
    <property type="evidence" value="ECO:0007669"/>
    <property type="project" value="InterPro"/>
</dbReference>
<evidence type="ECO:0000259" key="13">
    <source>
        <dbReference type="Pfam" id="PF08496"/>
    </source>
</evidence>
<protein>
    <submittedName>
        <fullName evidence="14">Peptidase S49</fullName>
    </submittedName>
</protein>
<keyword evidence="6" id="KW-0378">Hydrolase</keyword>
<evidence type="ECO:0000256" key="9">
    <source>
        <dbReference type="ARBA" id="ARBA00023136"/>
    </source>
</evidence>
<evidence type="ECO:0000256" key="2">
    <source>
        <dbReference type="ARBA" id="ARBA00008683"/>
    </source>
</evidence>
<keyword evidence="5 11" id="KW-0812">Transmembrane</keyword>
<evidence type="ECO:0000313" key="15">
    <source>
        <dbReference type="Proteomes" id="UP000009170"/>
    </source>
</evidence>
<feature type="transmembrane region" description="Helical" evidence="11">
    <location>
        <begin position="72"/>
        <end position="91"/>
    </location>
</feature>
<reference evidence="15" key="1">
    <citation type="journal article" date="2006" name="Proc. Natl. Acad. Sci. U.S.A.">
        <title>Genome analysis of the smallest free-living eukaryote Ostreococcus tauri unveils many unique features.</title>
        <authorList>
            <person name="Derelle E."/>
            <person name="Ferraz C."/>
            <person name="Rombauts S."/>
            <person name="Rouze P."/>
            <person name="Worden A.Z."/>
            <person name="Robbens S."/>
            <person name="Partensky F."/>
            <person name="Degroeve S."/>
            <person name="Echeynie S."/>
            <person name="Cooke R."/>
            <person name="Saeys Y."/>
            <person name="Wuyts J."/>
            <person name="Jabbari K."/>
            <person name="Bowler C."/>
            <person name="Panaud O."/>
            <person name="Piegu B."/>
            <person name="Ball S.G."/>
            <person name="Ral J.-P."/>
            <person name="Bouget F.-Y."/>
            <person name="Piganeau G."/>
            <person name="De Baets B."/>
            <person name="Picard A."/>
            <person name="Delseny M."/>
            <person name="Demaille J."/>
            <person name="Van de Peer Y."/>
            <person name="Moreau H."/>
        </authorList>
    </citation>
    <scope>NUCLEOTIDE SEQUENCE [LARGE SCALE GENOMIC DNA]</scope>
    <source>
        <strain evidence="15">OTTH 0595 / CCAP 157/2 / RCC745</strain>
    </source>
</reference>
<dbReference type="InterPro" id="IPR013703">
    <property type="entry name" value="Peptidase_S49_N_proteobac"/>
</dbReference>
<dbReference type="SUPFAM" id="SSF52096">
    <property type="entry name" value="ClpP/crotonase"/>
    <property type="match status" value="1"/>
</dbReference>
<evidence type="ECO:0000256" key="10">
    <source>
        <dbReference type="SAM" id="MobiDB-lite"/>
    </source>
</evidence>
<evidence type="ECO:0000256" key="1">
    <source>
        <dbReference type="ARBA" id="ARBA00004236"/>
    </source>
</evidence>
<dbReference type="InterPro" id="IPR002142">
    <property type="entry name" value="Peptidase_S49"/>
</dbReference>
<name>A0A090N3Z7_OSTTA</name>
<organism evidence="14 15">
    <name type="scientific">Ostreococcus tauri</name>
    <name type="common">Marine green alga</name>
    <dbReference type="NCBI Taxonomy" id="70448"/>
    <lineage>
        <taxon>Eukaryota</taxon>
        <taxon>Viridiplantae</taxon>
        <taxon>Chlorophyta</taxon>
        <taxon>Mamiellophyceae</taxon>
        <taxon>Mamiellales</taxon>
        <taxon>Bathycoccaceae</taxon>
        <taxon>Ostreococcus</taxon>
    </lineage>
</organism>
<comment type="similarity">
    <text evidence="2">Belongs to the peptidase S49 family.</text>
</comment>
<comment type="caution">
    <text evidence="14">The sequence shown here is derived from an EMBL/GenBank/DDBJ whole genome shotgun (WGS) entry which is preliminary data.</text>
</comment>
<dbReference type="InterPro" id="IPR047272">
    <property type="entry name" value="S49_SppA_C"/>
</dbReference>
<dbReference type="OrthoDB" id="45421at2759"/>
<accession>A0A090N3Z7</accession>
<sequence length="616" mass="66803">MRTEKKTSNARAERALPRELVVVAVSAVAQAAAAPAMAASPASAVANAFGWFPEAMNSPEMKELMLYTLKTLISWGVPAVTVGAVAFFVLASSRRNASRKEDGERSGPFGFIRSGGAAMKPRSEPYLEIKRMNDKLDKYSLSFEAATVSEIQAERRRKTMEFSKKFSAALGSLTNEECDAIFEANKKWSMTDKGLMEQMNQLLAQIRAAAVESGGKRAKNQSESSGEESSETQSETNEGGFKNPFGGDKLAGLTKKLSKLATERAKAEEQYLAAVGAALPKSRRESLMKLLADPRVISGWQNDTDVLAPNAETDENSRLNKKHVFVLNFFGDVRASQGEQLREEVTGLLRAAKKERGDEVVLRLNTGGGTVTGYGLAAAQLMRIKEAGLKLTICVEQVAASGGYMMACVADEIVASPFAVLGSIGVISEQPNVYERLQREGIEFQTVTAGKFKRTLTPTKKVTKEDLAKSKKDIEDVLVLFKGFVADNRPSLDIDEVATGETWFGKDALARNLVDKLKTSDDVLLDLLGAGAEIFSVQLKQPSPAATLFGAAGANASSWQWDILQRVALIVADYANSSARVQGVTQGPMIVDPSRVQDTVRIAAYDDETDYYVDRM</sequence>
<dbReference type="KEGG" id="ota:OT_ostta09g01230"/>
<dbReference type="Gene3D" id="3.90.226.10">
    <property type="entry name" value="2-enoyl-CoA Hydratase, Chain A, domain 1"/>
    <property type="match status" value="1"/>
</dbReference>
<keyword evidence="4" id="KW-0645">Protease</keyword>
<dbReference type="Proteomes" id="UP000009170">
    <property type="component" value="Unassembled WGS sequence"/>
</dbReference>
<dbReference type="GeneID" id="9831980"/>
<dbReference type="GO" id="GO:0005886">
    <property type="term" value="C:plasma membrane"/>
    <property type="evidence" value="ECO:0007669"/>
    <property type="project" value="UniProtKB-SubCell"/>
</dbReference>
<evidence type="ECO:0000256" key="7">
    <source>
        <dbReference type="ARBA" id="ARBA00022825"/>
    </source>
</evidence>
<dbReference type="InterPro" id="IPR029045">
    <property type="entry name" value="ClpP/crotonase-like_dom_sf"/>
</dbReference>